<feature type="transmembrane region" description="Helical" evidence="1">
    <location>
        <begin position="333"/>
        <end position="352"/>
    </location>
</feature>
<dbReference type="InterPro" id="IPR000731">
    <property type="entry name" value="SSD"/>
</dbReference>
<dbReference type="Proteomes" id="UP000308230">
    <property type="component" value="Unassembled WGS sequence"/>
</dbReference>
<feature type="transmembrane region" description="Helical" evidence="1">
    <location>
        <begin position="833"/>
        <end position="852"/>
    </location>
</feature>
<keyword evidence="1" id="KW-0472">Membrane</keyword>
<feature type="transmembrane region" description="Helical" evidence="1">
    <location>
        <begin position="385"/>
        <end position="410"/>
    </location>
</feature>
<protein>
    <submittedName>
        <fullName evidence="3">Efflux RND transporter permease subunit</fullName>
    </submittedName>
</protein>
<feature type="transmembrane region" description="Helical" evidence="1">
    <location>
        <begin position="859"/>
        <end position="879"/>
    </location>
</feature>
<keyword evidence="1" id="KW-1133">Transmembrane helix</keyword>
<feature type="domain" description="SSD" evidence="2">
    <location>
        <begin position="359"/>
        <end position="488"/>
    </location>
</feature>
<dbReference type="SUPFAM" id="SSF82714">
    <property type="entry name" value="Multidrug efflux transporter AcrB TolC docking domain, DN and DC subdomains"/>
    <property type="match status" value="2"/>
</dbReference>
<dbReference type="PANTHER" id="PTHR32063">
    <property type="match status" value="1"/>
</dbReference>
<dbReference type="Gene3D" id="3.30.70.1440">
    <property type="entry name" value="Multidrug efflux transporter AcrB pore domain"/>
    <property type="match status" value="1"/>
</dbReference>
<feature type="transmembrane region" description="Helical" evidence="1">
    <location>
        <begin position="885"/>
        <end position="910"/>
    </location>
</feature>
<dbReference type="SUPFAM" id="SSF82866">
    <property type="entry name" value="Multidrug efflux transporter AcrB transmembrane domain"/>
    <property type="match status" value="2"/>
</dbReference>
<keyword evidence="1" id="KW-0812">Transmembrane</keyword>
<proteinExistence type="predicted"/>
<dbReference type="PRINTS" id="PR00702">
    <property type="entry name" value="ACRIFLAVINRP"/>
</dbReference>
<dbReference type="Gene3D" id="3.30.70.1430">
    <property type="entry name" value="Multidrug efflux transporter AcrB pore domain"/>
    <property type="match status" value="2"/>
</dbReference>
<accession>A0A5R9F873</accession>
<dbReference type="Gene3D" id="3.30.70.1320">
    <property type="entry name" value="Multidrug efflux transporter AcrB pore domain like"/>
    <property type="match status" value="1"/>
</dbReference>
<dbReference type="AlphaFoldDB" id="A0A5R9F873"/>
<feature type="transmembrane region" description="Helical" evidence="1">
    <location>
        <begin position="359"/>
        <end position="379"/>
    </location>
</feature>
<gene>
    <name evidence="3" type="ORF">FCL54_04745</name>
</gene>
<keyword evidence="4" id="KW-1185">Reference proteome</keyword>
<sequence length="1011" mass="109957">MNSWVKFSLKNAGVIIIGMIMVIVGGIYSASSMKMEEMPNVDIPYMYVEVAYPGATPEQSLEDVGKPLEQGLSSLDQLNNLYIEAHNNYAFAIMEFDMKKSMEEAEKDVNSKLAAIDLPEGAEKPEVFKDGPSAAPIYSFAVSGDEQQSNLQQYVNEEIKPLFSSIEGIASVDVRGSSEKKLFIKLDPEKLQEKNLTMDTIKQTLMANNISIPAGEITLNEKTMNIEASHQIQSVEQLKDTNISAMSSQGKLQTVKLSEIADISYEVGNEKVLTRYNDKPAVLVEVKAQPGSNAVNIVKEIKSELDNFPLNSDYELSNLYDSSVQVKKSVDSMLREVLLGTLFAVIVTFAFLRNIRSTLVAVLSIPLSIFASLMTMQWLGYSLNMMTLAGIAVAVGRVIDDSIVVIENVYRRTLTSKIRNSNLILEATKEVGNAITSSTLTTMAVFLPLSFVPGIVGKFFAPFGITVVIALAFSLIVAVTVVPLLAKLFFPGIKHHEAKENFLQRSYRTLLSWSLNHKIVIMLLALLVFGGSLALIPAIPKNFLPSEKAVSYQLSTSMPVGTSVEKANNTAKKIESILKDENEVKDYRTIVTGENVSFQITLDEEATKEAVKDFEKSIEDQTTELGKGIESALTPIGVTGTGGFMVVVNGGKGELEKGANQIVKEVEKVDGLTNIQTNLTAVKPQLSLDIDDQKAAEKGLTPAMVAAQVRELIAGNSIMEVAIDDRTTEVNLGLKVDDLDSISEIEKQEIATPTGEKIKLSDVATLTEEPGPTAINRLNQKEYVQITARMTSDNQSGIQADVEKRLSKLDLPEGVTYSFEGSAKAMNEGFRNMLIAMAVAVALVFIVMMIAFGELIAPLAILFSLPFIFTGGLLGLYITNGTLGMPALVGFLMLIGIVVTNAIVLVDRILQNQKEGMRISEAIIEAGSTRIRPILMTALATIGALTPLALSSDGGIISKALAIVVISGLLTSTLLTLVIVPVAYKILYAMREFSRRKGKKREEKLQIEKSA</sequence>
<name>A0A5R9F873_9BACL</name>
<dbReference type="PROSITE" id="PS50156">
    <property type="entry name" value="SSD"/>
    <property type="match status" value="1"/>
</dbReference>
<feature type="transmembrane region" description="Helical" evidence="1">
    <location>
        <begin position="463"/>
        <end position="486"/>
    </location>
</feature>
<dbReference type="PANTHER" id="PTHR32063:SF0">
    <property type="entry name" value="SWARMING MOTILITY PROTEIN SWRC"/>
    <property type="match status" value="1"/>
</dbReference>
<evidence type="ECO:0000256" key="1">
    <source>
        <dbReference type="SAM" id="Phobius"/>
    </source>
</evidence>
<evidence type="ECO:0000259" key="2">
    <source>
        <dbReference type="PROSITE" id="PS50156"/>
    </source>
</evidence>
<evidence type="ECO:0000313" key="3">
    <source>
        <dbReference type="EMBL" id="TLS38450.1"/>
    </source>
</evidence>
<dbReference type="Gene3D" id="1.20.1640.10">
    <property type="entry name" value="Multidrug efflux transporter AcrB transmembrane domain"/>
    <property type="match status" value="2"/>
</dbReference>
<dbReference type="Gene3D" id="3.30.2090.10">
    <property type="entry name" value="Multidrug efflux transporter AcrB TolC docking domain, DN and DC subdomains"/>
    <property type="match status" value="2"/>
</dbReference>
<dbReference type="SUPFAM" id="SSF82693">
    <property type="entry name" value="Multidrug efflux transporter AcrB pore domain, PN1, PN2, PC1 and PC2 subdomains"/>
    <property type="match status" value="2"/>
</dbReference>
<feature type="transmembrane region" description="Helical" evidence="1">
    <location>
        <begin position="931"/>
        <end position="950"/>
    </location>
</feature>
<dbReference type="RefSeq" id="WP_138123743.1">
    <property type="nucleotide sequence ID" value="NZ_SWLG01000003.1"/>
</dbReference>
<evidence type="ECO:0000313" key="4">
    <source>
        <dbReference type="Proteomes" id="UP000308230"/>
    </source>
</evidence>
<dbReference type="OrthoDB" id="9757876at2"/>
<comment type="caution">
    <text evidence="3">The sequence shown here is derived from an EMBL/GenBank/DDBJ whole genome shotgun (WGS) entry which is preliminary data.</text>
</comment>
<dbReference type="EMBL" id="SWLG01000003">
    <property type="protein sequence ID" value="TLS38450.1"/>
    <property type="molecule type" value="Genomic_DNA"/>
</dbReference>
<feature type="transmembrane region" description="Helical" evidence="1">
    <location>
        <begin position="12"/>
        <end position="30"/>
    </location>
</feature>
<dbReference type="GO" id="GO:0042910">
    <property type="term" value="F:xenobiotic transmembrane transporter activity"/>
    <property type="evidence" value="ECO:0007669"/>
    <property type="project" value="TreeGrafter"/>
</dbReference>
<feature type="transmembrane region" description="Helical" evidence="1">
    <location>
        <begin position="956"/>
        <end position="987"/>
    </location>
</feature>
<dbReference type="InterPro" id="IPR027463">
    <property type="entry name" value="AcrB_DN_DC_subdom"/>
</dbReference>
<dbReference type="Pfam" id="PF00873">
    <property type="entry name" value="ACR_tran"/>
    <property type="match status" value="1"/>
</dbReference>
<dbReference type="InterPro" id="IPR001036">
    <property type="entry name" value="Acrflvin-R"/>
</dbReference>
<feature type="transmembrane region" description="Helical" evidence="1">
    <location>
        <begin position="431"/>
        <end position="451"/>
    </location>
</feature>
<organism evidence="3 4">
    <name type="scientific">Exobacillus caeni</name>
    <dbReference type="NCBI Taxonomy" id="2574798"/>
    <lineage>
        <taxon>Bacteria</taxon>
        <taxon>Bacillati</taxon>
        <taxon>Bacillota</taxon>
        <taxon>Bacilli</taxon>
        <taxon>Bacillales</taxon>
        <taxon>Guptibacillaceae</taxon>
        <taxon>Exobacillus</taxon>
    </lineage>
</organism>
<reference evidence="3 4" key="1">
    <citation type="submission" date="2019-04" db="EMBL/GenBank/DDBJ databases">
        <title>Bacillus caeni sp. nov., a bacterium isolated from mangrove sediment.</title>
        <authorList>
            <person name="Huang H."/>
            <person name="Mo K."/>
            <person name="Hu Y."/>
        </authorList>
    </citation>
    <scope>NUCLEOTIDE SEQUENCE [LARGE SCALE GENOMIC DNA]</scope>
    <source>
        <strain evidence="3 4">HB172195</strain>
    </source>
</reference>
<feature type="transmembrane region" description="Helical" evidence="1">
    <location>
        <begin position="519"/>
        <end position="539"/>
    </location>
</feature>
<dbReference type="GO" id="GO:0005886">
    <property type="term" value="C:plasma membrane"/>
    <property type="evidence" value="ECO:0007669"/>
    <property type="project" value="TreeGrafter"/>
</dbReference>